<reference evidence="1" key="2">
    <citation type="submission" date="2015-03" db="EMBL/GenBank/DDBJ databases">
        <authorList>
            <person name="Chow C.-E.T."/>
            <person name="Winget D.M."/>
            <person name="White R.A.III."/>
            <person name="Hallam S.J."/>
            <person name="Suttle C.A."/>
        </authorList>
    </citation>
    <scope>NUCLEOTIDE SEQUENCE</scope>
    <source>
        <strain evidence="1">Anoxic3_6</strain>
    </source>
</reference>
<organism evidence="1">
    <name type="scientific">uncultured marine virus</name>
    <dbReference type="NCBI Taxonomy" id="186617"/>
    <lineage>
        <taxon>Viruses</taxon>
        <taxon>environmental samples</taxon>
    </lineage>
</organism>
<evidence type="ECO:0008006" key="2">
    <source>
        <dbReference type="Google" id="ProtNLM"/>
    </source>
</evidence>
<evidence type="ECO:0000313" key="1">
    <source>
        <dbReference type="EMBL" id="AKH46315.1"/>
    </source>
</evidence>
<dbReference type="SUPFAM" id="SSF49842">
    <property type="entry name" value="TNF-like"/>
    <property type="match status" value="1"/>
</dbReference>
<reference evidence="1" key="1">
    <citation type="journal article" date="2015" name="Front. Microbiol.">
        <title>Combining genomic sequencing methods to explore viral diversity and reveal potential virus-host interactions.</title>
        <authorList>
            <person name="Chow C.E."/>
            <person name="Winget D.M."/>
            <person name="White R.A.III."/>
            <person name="Hallam S.J."/>
            <person name="Suttle C.A."/>
        </authorList>
    </citation>
    <scope>NUCLEOTIDE SEQUENCE</scope>
    <source>
        <strain evidence="1">Anoxic3_6</strain>
    </source>
</reference>
<accession>A0A0F7L315</accession>
<proteinExistence type="predicted"/>
<name>A0A0F7L315_9VIRU</name>
<sequence length="281" mass="29871">MPFIGNQPALSYTSFAKQDFTTSATTSYTLDNPVTNANELALFINFVRQEPTTAYTASGTSLTLTSATSASDDMYCVFLGKAVQTVNPPAGSVGASQISDGSIALGKLSATGTKDATTFLRGDNTFASAGGTNTPAFYSRMSADQSLSNNSFVKVNFDTENFDVGSCYDHSSNYRFTVPSGEAGKYFIGSSVLLDSATVSYFSYGYNVIYKNGSSFVSNHQNDKNGQGRSKTLITTGVYDLAVGDYLEVYAYISLASSSSAIVDASESGVVSYFYGYKIIE</sequence>
<dbReference type="Gene3D" id="2.60.120.40">
    <property type="match status" value="1"/>
</dbReference>
<dbReference type="EMBL" id="KR029581">
    <property type="protein sequence ID" value="AKH46315.1"/>
    <property type="molecule type" value="Genomic_DNA"/>
</dbReference>
<protein>
    <recommendedName>
        <fullName evidence="2">C1q domain-containing protein</fullName>
    </recommendedName>
</protein>
<dbReference type="InterPro" id="IPR008983">
    <property type="entry name" value="Tumour_necrosis_fac-like_dom"/>
</dbReference>